<accession>A0A4P8WIX1</accession>
<evidence type="ECO:0008006" key="3">
    <source>
        <dbReference type="Google" id="ProtNLM"/>
    </source>
</evidence>
<dbReference type="InterPro" id="IPR010985">
    <property type="entry name" value="Ribbon_hlx_hlx"/>
</dbReference>
<dbReference type="SUPFAM" id="SSF47598">
    <property type="entry name" value="Ribbon-helix-helix"/>
    <property type="match status" value="1"/>
</dbReference>
<evidence type="ECO:0000313" key="2">
    <source>
        <dbReference type="Proteomes" id="UP000302218"/>
    </source>
</evidence>
<reference evidence="2" key="1">
    <citation type="submission" date="2019-05" db="EMBL/GenBank/DDBJ databases">
        <title>Genome sequence and methylation pattern of the halophilic Archaeon Natrinema versiforme BOL5-4.</title>
        <authorList>
            <person name="DasSarma P."/>
            <person name="Anton B.P."/>
            <person name="DasSarma S.L."/>
            <person name="Martinez F.L."/>
            <person name="Guzman D."/>
            <person name="Roberts R.J."/>
            <person name="DasSarma S."/>
        </authorList>
    </citation>
    <scope>NUCLEOTIDE SEQUENCE [LARGE SCALE GENOMIC DNA]</scope>
    <source>
        <strain evidence="2">BOL5-4</strain>
    </source>
</reference>
<dbReference type="Gene3D" id="1.10.1220.10">
    <property type="entry name" value="Met repressor-like"/>
    <property type="match status" value="1"/>
</dbReference>
<sequence>MYQMRSRITVQLPEELYQKLNEEAEEHDKSLSAYVRMILDARHSLRLSEDPLSTSSKENTGDLNNMDDVVQRIEELENRVADLES</sequence>
<protein>
    <recommendedName>
        <fullName evidence="3">Ribbon-helix-helix protein, CopG family</fullName>
    </recommendedName>
</protein>
<dbReference type="Proteomes" id="UP000302218">
    <property type="component" value="Chromosome"/>
</dbReference>
<dbReference type="AlphaFoldDB" id="A0A4P8WIX1"/>
<name>A0A4P8WIX1_9EURY</name>
<dbReference type="EMBL" id="CP040330">
    <property type="protein sequence ID" value="QCS43398.1"/>
    <property type="molecule type" value="Genomic_DNA"/>
</dbReference>
<dbReference type="InterPro" id="IPR013321">
    <property type="entry name" value="Arc_rbn_hlx_hlx"/>
</dbReference>
<dbReference type="KEGG" id="nvr:FEJ81_13945"/>
<dbReference type="RefSeq" id="WP_138245858.1">
    <property type="nucleotide sequence ID" value="NZ_CP040330.1"/>
</dbReference>
<evidence type="ECO:0000313" key="1">
    <source>
        <dbReference type="EMBL" id="QCS43398.1"/>
    </source>
</evidence>
<proteinExistence type="predicted"/>
<dbReference type="GO" id="GO:0006355">
    <property type="term" value="P:regulation of DNA-templated transcription"/>
    <property type="evidence" value="ECO:0007669"/>
    <property type="project" value="InterPro"/>
</dbReference>
<organism evidence="1 2">
    <name type="scientific">Natrinema versiforme</name>
    <dbReference type="NCBI Taxonomy" id="88724"/>
    <lineage>
        <taxon>Archaea</taxon>
        <taxon>Methanobacteriati</taxon>
        <taxon>Methanobacteriota</taxon>
        <taxon>Stenosarchaea group</taxon>
        <taxon>Halobacteria</taxon>
        <taxon>Halobacteriales</taxon>
        <taxon>Natrialbaceae</taxon>
        <taxon>Natrinema</taxon>
    </lineage>
</organism>
<gene>
    <name evidence="1" type="ORF">FEJ81_13945</name>
</gene>
<dbReference type="GeneID" id="40266396"/>